<dbReference type="PANTHER" id="PTHR43471:SF1">
    <property type="entry name" value="ABC TRANSPORTER PERMEASE PROTEIN NOSY-RELATED"/>
    <property type="match status" value="1"/>
</dbReference>
<organism evidence="2 3">
    <name type="scientific">Halobacterium litoreum</name>
    <dbReference type="NCBI Taxonomy" id="2039234"/>
    <lineage>
        <taxon>Archaea</taxon>
        <taxon>Methanobacteriati</taxon>
        <taxon>Methanobacteriota</taxon>
        <taxon>Stenosarchaea group</taxon>
        <taxon>Halobacteria</taxon>
        <taxon>Halobacteriales</taxon>
        <taxon>Halobacteriaceae</taxon>
        <taxon>Halobacterium</taxon>
    </lineage>
</organism>
<dbReference type="GO" id="GO:0005886">
    <property type="term" value="C:plasma membrane"/>
    <property type="evidence" value="ECO:0007669"/>
    <property type="project" value="UniProtKB-SubCell"/>
</dbReference>
<reference evidence="2 3" key="1">
    <citation type="journal article" date="2019" name="Int. J. Syst. Evol. Microbiol.">
        <title>The Global Catalogue of Microorganisms (GCM) 10K type strain sequencing project: providing services to taxonomists for standard genome sequencing and annotation.</title>
        <authorList>
            <consortium name="The Broad Institute Genomics Platform"/>
            <consortium name="The Broad Institute Genome Sequencing Center for Infectious Disease"/>
            <person name="Wu L."/>
            <person name="Ma J."/>
        </authorList>
    </citation>
    <scope>NUCLEOTIDE SEQUENCE [LARGE SCALE GENOMIC DNA]</scope>
    <source>
        <strain evidence="2 3">CGMCC 1.12562</strain>
    </source>
</reference>
<keyword evidence="1" id="KW-0472">Membrane</keyword>
<dbReference type="GeneID" id="69116374"/>
<dbReference type="Pfam" id="PF12679">
    <property type="entry name" value="ABC2_membrane_2"/>
    <property type="match status" value="1"/>
</dbReference>
<dbReference type="Proteomes" id="UP001595660">
    <property type="component" value="Unassembled WGS sequence"/>
</dbReference>
<feature type="transmembrane region" description="Helical" evidence="1">
    <location>
        <begin position="97"/>
        <end position="127"/>
    </location>
</feature>
<dbReference type="AlphaFoldDB" id="A0ABD5NE79"/>
<proteinExistence type="predicted"/>
<keyword evidence="1" id="KW-1133">Transmembrane helix</keyword>
<protein>
    <submittedName>
        <fullName evidence="2">ABC transporter permease subunit</fullName>
    </submittedName>
</protein>
<accession>A0ABD5NE79</accession>
<dbReference type="RefSeq" id="WP_232571183.1">
    <property type="nucleotide sequence ID" value="NZ_CP089466.1"/>
</dbReference>
<gene>
    <name evidence="2" type="ORF">ACFOKC_08140</name>
</gene>
<feature type="transmembrane region" description="Helical" evidence="1">
    <location>
        <begin position="180"/>
        <end position="202"/>
    </location>
</feature>
<name>A0ABD5NE79_9EURY</name>
<keyword evidence="1" id="KW-0812">Transmembrane</keyword>
<dbReference type="EMBL" id="JBHRWN010000002">
    <property type="protein sequence ID" value="MFC3477693.1"/>
    <property type="molecule type" value="Genomic_DNA"/>
</dbReference>
<evidence type="ECO:0000313" key="3">
    <source>
        <dbReference type="Proteomes" id="UP001595660"/>
    </source>
</evidence>
<feature type="transmembrane region" description="Helical" evidence="1">
    <location>
        <begin position="23"/>
        <end position="44"/>
    </location>
</feature>
<evidence type="ECO:0000313" key="2">
    <source>
        <dbReference type="EMBL" id="MFC3477693.1"/>
    </source>
</evidence>
<evidence type="ECO:0000256" key="1">
    <source>
        <dbReference type="SAM" id="Phobius"/>
    </source>
</evidence>
<keyword evidence="3" id="KW-1185">Reference proteome</keyword>
<dbReference type="PANTHER" id="PTHR43471">
    <property type="entry name" value="ABC TRANSPORTER PERMEASE"/>
    <property type="match status" value="1"/>
</dbReference>
<sequence length="276" mass="27533">MGRRERVLVVVERELRTVARNRTLVLVAAAFAAVIVGLGGAAMGSPGGYVSLTFDLLLPVEVLVPTVAFAFVYQSVRGDADRGELDVIRTYPVTRAEYVLGVFLGRAAAVLAVVLVALGAAGVASSLGATEPASYFATHAAGDTPVVFVRFAVFVAAYALVAVALALAVSAATRSQREALGASVGVLVAVAVGLDLALVALASGGLVDPGSIAPLAGLSPASAFRGLVFELAVGPALAETPTVATASPVASALGLLAWVAASLGAAAVAVWPDTAT</sequence>
<feature type="transmembrane region" description="Helical" evidence="1">
    <location>
        <begin position="249"/>
        <end position="271"/>
    </location>
</feature>
<feature type="transmembrane region" description="Helical" evidence="1">
    <location>
        <begin position="56"/>
        <end position="76"/>
    </location>
</feature>
<feature type="transmembrane region" description="Helical" evidence="1">
    <location>
        <begin position="147"/>
        <end position="168"/>
    </location>
</feature>
<comment type="caution">
    <text evidence="2">The sequence shown here is derived from an EMBL/GenBank/DDBJ whole genome shotgun (WGS) entry which is preliminary data.</text>
</comment>